<dbReference type="AlphaFoldDB" id="A0AAJ0HWE1"/>
<reference evidence="2" key="1">
    <citation type="journal article" date="2023" name="Mol. Phylogenet. Evol.">
        <title>Genome-scale phylogeny and comparative genomics of the fungal order Sordariales.</title>
        <authorList>
            <person name="Hensen N."/>
            <person name="Bonometti L."/>
            <person name="Westerberg I."/>
            <person name="Brannstrom I.O."/>
            <person name="Guillou S."/>
            <person name="Cros-Aarteil S."/>
            <person name="Calhoun S."/>
            <person name="Haridas S."/>
            <person name="Kuo A."/>
            <person name="Mondo S."/>
            <person name="Pangilinan J."/>
            <person name="Riley R."/>
            <person name="LaButti K."/>
            <person name="Andreopoulos B."/>
            <person name="Lipzen A."/>
            <person name="Chen C."/>
            <person name="Yan M."/>
            <person name="Daum C."/>
            <person name="Ng V."/>
            <person name="Clum A."/>
            <person name="Steindorff A."/>
            <person name="Ohm R.A."/>
            <person name="Martin F."/>
            <person name="Silar P."/>
            <person name="Natvig D.O."/>
            <person name="Lalanne C."/>
            <person name="Gautier V."/>
            <person name="Ament-Velasquez S.L."/>
            <person name="Kruys A."/>
            <person name="Hutchinson M.I."/>
            <person name="Powell A.J."/>
            <person name="Barry K."/>
            <person name="Miller A.N."/>
            <person name="Grigoriev I.V."/>
            <person name="Debuchy R."/>
            <person name="Gladieux P."/>
            <person name="Hiltunen Thoren M."/>
            <person name="Johannesson H."/>
        </authorList>
    </citation>
    <scope>NUCLEOTIDE SEQUENCE</scope>
    <source>
        <strain evidence="2">CBS 955.72</strain>
    </source>
</reference>
<protein>
    <recommendedName>
        <fullName evidence="4">Transmembrane protein</fullName>
    </recommendedName>
</protein>
<proteinExistence type="predicted"/>
<keyword evidence="1" id="KW-0472">Membrane</keyword>
<evidence type="ECO:0000313" key="3">
    <source>
        <dbReference type="Proteomes" id="UP001275084"/>
    </source>
</evidence>
<evidence type="ECO:0000313" key="2">
    <source>
        <dbReference type="EMBL" id="KAK3363794.1"/>
    </source>
</evidence>
<reference evidence="2" key="2">
    <citation type="submission" date="2023-06" db="EMBL/GenBank/DDBJ databases">
        <authorList>
            <consortium name="Lawrence Berkeley National Laboratory"/>
            <person name="Haridas S."/>
            <person name="Hensen N."/>
            <person name="Bonometti L."/>
            <person name="Westerberg I."/>
            <person name="Brannstrom I.O."/>
            <person name="Guillou S."/>
            <person name="Cros-Aarteil S."/>
            <person name="Calhoun S."/>
            <person name="Kuo A."/>
            <person name="Mondo S."/>
            <person name="Pangilinan J."/>
            <person name="Riley R."/>
            <person name="Labutti K."/>
            <person name="Andreopoulos B."/>
            <person name="Lipzen A."/>
            <person name="Chen C."/>
            <person name="Yanf M."/>
            <person name="Daum C."/>
            <person name="Ng V."/>
            <person name="Clum A."/>
            <person name="Steindorff A."/>
            <person name="Ohm R."/>
            <person name="Martin F."/>
            <person name="Silar P."/>
            <person name="Natvig D."/>
            <person name="Lalanne C."/>
            <person name="Gautier V."/>
            <person name="Ament-Velasquez S.L."/>
            <person name="Kruys A."/>
            <person name="Hutchinson M.I."/>
            <person name="Powell A.J."/>
            <person name="Barry K."/>
            <person name="Miller A.N."/>
            <person name="Grigoriev I.V."/>
            <person name="Debuchy R."/>
            <person name="Gladieux P."/>
            <person name="Thoren M.H."/>
            <person name="Johannesson H."/>
        </authorList>
    </citation>
    <scope>NUCLEOTIDE SEQUENCE</scope>
    <source>
        <strain evidence="2">CBS 955.72</strain>
    </source>
</reference>
<evidence type="ECO:0000256" key="1">
    <source>
        <dbReference type="SAM" id="Phobius"/>
    </source>
</evidence>
<evidence type="ECO:0008006" key="4">
    <source>
        <dbReference type="Google" id="ProtNLM"/>
    </source>
</evidence>
<dbReference type="EMBL" id="JAUIQD010000001">
    <property type="protein sequence ID" value="KAK3363794.1"/>
    <property type="molecule type" value="Genomic_DNA"/>
</dbReference>
<gene>
    <name evidence="2" type="ORF">B0T25DRAFT_528473</name>
</gene>
<feature type="transmembrane region" description="Helical" evidence="1">
    <location>
        <begin position="96"/>
        <end position="121"/>
    </location>
</feature>
<comment type="caution">
    <text evidence="2">The sequence shown here is derived from an EMBL/GenBank/DDBJ whole genome shotgun (WGS) entry which is preliminary data.</text>
</comment>
<sequence length="122" mass="13516">MPRLKPLILFRHYAVRESEPEIDPEVFLNDSMGVCFPVQRPTATTTRPATFFADPASHLALTFVGFISARGAGSVAFSGGGAAPQHVERMFFSWGLFFLGVCIFLGFMFFLGFVFSLGFVFF</sequence>
<keyword evidence="3" id="KW-1185">Reference proteome</keyword>
<organism evidence="2 3">
    <name type="scientific">Lasiosphaeria hispida</name>
    <dbReference type="NCBI Taxonomy" id="260671"/>
    <lineage>
        <taxon>Eukaryota</taxon>
        <taxon>Fungi</taxon>
        <taxon>Dikarya</taxon>
        <taxon>Ascomycota</taxon>
        <taxon>Pezizomycotina</taxon>
        <taxon>Sordariomycetes</taxon>
        <taxon>Sordariomycetidae</taxon>
        <taxon>Sordariales</taxon>
        <taxon>Lasiosphaeriaceae</taxon>
        <taxon>Lasiosphaeria</taxon>
    </lineage>
</organism>
<keyword evidence="1" id="KW-1133">Transmembrane helix</keyword>
<dbReference type="Proteomes" id="UP001275084">
    <property type="component" value="Unassembled WGS sequence"/>
</dbReference>
<keyword evidence="1" id="KW-0812">Transmembrane</keyword>
<accession>A0AAJ0HWE1</accession>
<name>A0AAJ0HWE1_9PEZI</name>